<protein>
    <submittedName>
        <fullName evidence="2">Dicarboxylic acid transporter PcaT</fullName>
    </submittedName>
</protein>
<dbReference type="EMBL" id="NBTY01000193">
    <property type="protein sequence ID" value="OTP67673.1"/>
    <property type="molecule type" value="Genomic_DNA"/>
</dbReference>
<evidence type="ECO:0000256" key="1">
    <source>
        <dbReference type="SAM" id="MobiDB-lite"/>
    </source>
</evidence>
<dbReference type="AlphaFoldDB" id="A0A242M937"/>
<feature type="region of interest" description="Disordered" evidence="1">
    <location>
        <begin position="1"/>
        <end position="21"/>
    </location>
</feature>
<evidence type="ECO:0000313" key="3">
    <source>
        <dbReference type="Proteomes" id="UP000194546"/>
    </source>
</evidence>
<gene>
    <name evidence="2" type="ORF">PAMC26510_30410</name>
</gene>
<reference evidence="2 3" key="1">
    <citation type="submission" date="2017-03" db="EMBL/GenBank/DDBJ databases">
        <title>Genome analysis of strain PAMC 26510.</title>
        <authorList>
            <person name="Oh H.-M."/>
            <person name="Yang J.-A."/>
        </authorList>
    </citation>
    <scope>NUCLEOTIDE SEQUENCE [LARGE SCALE GENOMIC DNA]</scope>
    <source>
        <strain evidence="2 3">PAMC 26510</strain>
    </source>
</reference>
<evidence type="ECO:0000313" key="2">
    <source>
        <dbReference type="EMBL" id="OTP67673.1"/>
    </source>
</evidence>
<accession>A0A242M937</accession>
<dbReference type="Proteomes" id="UP000194546">
    <property type="component" value="Unassembled WGS sequence"/>
</dbReference>
<comment type="caution">
    <text evidence="2">The sequence shown here is derived from an EMBL/GenBank/DDBJ whole genome shotgun (WGS) entry which is preliminary data.</text>
</comment>
<name>A0A242M937_CABSO</name>
<organism evidence="2 3">
    <name type="scientific">Caballeronia sordidicola</name>
    <name type="common">Burkholderia sordidicola</name>
    <dbReference type="NCBI Taxonomy" id="196367"/>
    <lineage>
        <taxon>Bacteria</taxon>
        <taxon>Pseudomonadati</taxon>
        <taxon>Pseudomonadota</taxon>
        <taxon>Betaproteobacteria</taxon>
        <taxon>Burkholderiales</taxon>
        <taxon>Burkholderiaceae</taxon>
        <taxon>Caballeronia</taxon>
    </lineage>
</organism>
<sequence length="21" mass="2166">MALPSGRGLPSVISADDLPRN</sequence>
<proteinExistence type="predicted"/>